<feature type="non-terminal residue" evidence="1">
    <location>
        <position position="99"/>
    </location>
</feature>
<dbReference type="Proteomes" id="UP000789831">
    <property type="component" value="Unassembled WGS sequence"/>
</dbReference>
<gene>
    <name evidence="1" type="ORF">AGERDE_LOCUS13423</name>
</gene>
<accession>A0A9N9N3M2</accession>
<proteinExistence type="predicted"/>
<name>A0A9N9N3M2_9GLOM</name>
<evidence type="ECO:0000313" key="2">
    <source>
        <dbReference type="Proteomes" id="UP000789831"/>
    </source>
</evidence>
<sequence length="99" mass="11236">NGGRILKTTTITWHLTLFLVSALLILSFESFLVKASPIIIKSENPEKLLHNKQDKSETVAATSSYYQYGYDDDFDEDNPFDVLSNPSFPWSDLDDDALF</sequence>
<evidence type="ECO:0000313" key="1">
    <source>
        <dbReference type="EMBL" id="CAG8699201.1"/>
    </source>
</evidence>
<protein>
    <submittedName>
        <fullName evidence="1">1597_t:CDS:1</fullName>
    </submittedName>
</protein>
<reference evidence="1" key="1">
    <citation type="submission" date="2021-06" db="EMBL/GenBank/DDBJ databases">
        <authorList>
            <person name="Kallberg Y."/>
            <person name="Tangrot J."/>
            <person name="Rosling A."/>
        </authorList>
    </citation>
    <scope>NUCLEOTIDE SEQUENCE</scope>
    <source>
        <strain evidence="1">MT106</strain>
    </source>
</reference>
<dbReference type="EMBL" id="CAJVPL010017554">
    <property type="protein sequence ID" value="CAG8699201.1"/>
    <property type="molecule type" value="Genomic_DNA"/>
</dbReference>
<keyword evidence="2" id="KW-1185">Reference proteome</keyword>
<dbReference type="AlphaFoldDB" id="A0A9N9N3M2"/>
<organism evidence="1 2">
    <name type="scientific">Ambispora gerdemannii</name>
    <dbReference type="NCBI Taxonomy" id="144530"/>
    <lineage>
        <taxon>Eukaryota</taxon>
        <taxon>Fungi</taxon>
        <taxon>Fungi incertae sedis</taxon>
        <taxon>Mucoromycota</taxon>
        <taxon>Glomeromycotina</taxon>
        <taxon>Glomeromycetes</taxon>
        <taxon>Archaeosporales</taxon>
        <taxon>Ambisporaceae</taxon>
        <taxon>Ambispora</taxon>
    </lineage>
</organism>
<comment type="caution">
    <text evidence="1">The sequence shown here is derived from an EMBL/GenBank/DDBJ whole genome shotgun (WGS) entry which is preliminary data.</text>
</comment>